<gene>
    <name evidence="2" type="ORF">BCUN_0242</name>
</gene>
<proteinExistence type="predicted"/>
<dbReference type="EMBL" id="JGYV01000001">
    <property type="protein sequence ID" value="KFI65747.1"/>
    <property type="molecule type" value="Genomic_DNA"/>
</dbReference>
<evidence type="ECO:0000256" key="1">
    <source>
        <dbReference type="SAM" id="MobiDB-lite"/>
    </source>
</evidence>
<reference evidence="2 3" key="1">
    <citation type="submission" date="2014-03" db="EMBL/GenBank/DDBJ databases">
        <title>Genomics of Bifidobacteria.</title>
        <authorList>
            <person name="Ventura M."/>
            <person name="Milani C."/>
            <person name="Lugli G.A."/>
        </authorList>
    </citation>
    <scope>NUCLEOTIDE SEQUENCE [LARGE SCALE GENOMIC DNA]</scope>
    <source>
        <strain evidence="2 3">LMG 10738</strain>
    </source>
</reference>
<dbReference type="AlphaFoldDB" id="A0A087B3Z7"/>
<evidence type="ECO:0008006" key="4">
    <source>
        <dbReference type="Google" id="ProtNLM"/>
    </source>
</evidence>
<dbReference type="OrthoDB" id="3240060at2"/>
<name>A0A087B3Z7_9BIFI</name>
<dbReference type="Proteomes" id="UP000029067">
    <property type="component" value="Unassembled WGS sequence"/>
</dbReference>
<feature type="compositionally biased region" description="Basic and acidic residues" evidence="1">
    <location>
        <begin position="13"/>
        <end position="24"/>
    </location>
</feature>
<dbReference type="RefSeq" id="WP_051920426.1">
    <property type="nucleotide sequence ID" value="NZ_JGYV01000001.1"/>
</dbReference>
<protein>
    <recommendedName>
        <fullName evidence="4">Terminase small subunit</fullName>
    </recommendedName>
</protein>
<sequence length="123" mass="13816">MRKKIGARPAATKAEKTKARQEDDFEYSGRDIPLNRHAFEARMAREMDESLEVTLRRNRAQLQRAMDDPETRPSDLPALSKQLIAVSRELLQITGASDAMDLFADDGQDEEANDDVDVGAEII</sequence>
<feature type="region of interest" description="Disordered" evidence="1">
    <location>
        <begin position="1"/>
        <end position="24"/>
    </location>
</feature>
<accession>A0A087B3Z7</accession>
<keyword evidence="3" id="KW-1185">Reference proteome</keyword>
<comment type="caution">
    <text evidence="2">The sequence shown here is derived from an EMBL/GenBank/DDBJ whole genome shotgun (WGS) entry which is preliminary data.</text>
</comment>
<evidence type="ECO:0000313" key="3">
    <source>
        <dbReference type="Proteomes" id="UP000029067"/>
    </source>
</evidence>
<organism evidence="2 3">
    <name type="scientific">Bifidobacterium cuniculi</name>
    <dbReference type="NCBI Taxonomy" id="1688"/>
    <lineage>
        <taxon>Bacteria</taxon>
        <taxon>Bacillati</taxon>
        <taxon>Actinomycetota</taxon>
        <taxon>Actinomycetes</taxon>
        <taxon>Bifidobacteriales</taxon>
        <taxon>Bifidobacteriaceae</taxon>
        <taxon>Bifidobacterium</taxon>
    </lineage>
</organism>
<dbReference type="STRING" id="1688.BCUN_0242"/>
<evidence type="ECO:0000313" key="2">
    <source>
        <dbReference type="EMBL" id="KFI65747.1"/>
    </source>
</evidence>